<evidence type="ECO:0000313" key="2">
    <source>
        <dbReference type="EMBL" id="GJN30464.1"/>
    </source>
</evidence>
<dbReference type="AlphaFoldDB" id="A0AAV5F468"/>
<accession>A0AAV5F468</accession>
<protein>
    <submittedName>
        <fullName evidence="2">Uncharacterized protein</fullName>
    </submittedName>
</protein>
<evidence type="ECO:0000313" key="3">
    <source>
        <dbReference type="Proteomes" id="UP001054889"/>
    </source>
</evidence>
<reference evidence="2" key="2">
    <citation type="submission" date="2021-12" db="EMBL/GenBank/DDBJ databases">
        <title>Resequencing data analysis of finger millet.</title>
        <authorList>
            <person name="Hatakeyama M."/>
            <person name="Aluri S."/>
            <person name="Balachadran M.T."/>
            <person name="Sivarajan S.R."/>
            <person name="Poveda L."/>
            <person name="Shimizu-Inatsugi R."/>
            <person name="Schlapbach R."/>
            <person name="Sreeman S.M."/>
            <person name="Shimizu K.K."/>
        </authorList>
    </citation>
    <scope>NUCLEOTIDE SEQUENCE</scope>
</reference>
<dbReference type="InterPro" id="IPR009818">
    <property type="entry name" value="PAM2_motif"/>
</dbReference>
<organism evidence="2 3">
    <name type="scientific">Eleusine coracana subsp. coracana</name>
    <dbReference type="NCBI Taxonomy" id="191504"/>
    <lineage>
        <taxon>Eukaryota</taxon>
        <taxon>Viridiplantae</taxon>
        <taxon>Streptophyta</taxon>
        <taxon>Embryophyta</taxon>
        <taxon>Tracheophyta</taxon>
        <taxon>Spermatophyta</taxon>
        <taxon>Magnoliopsida</taxon>
        <taxon>Liliopsida</taxon>
        <taxon>Poales</taxon>
        <taxon>Poaceae</taxon>
        <taxon>PACMAD clade</taxon>
        <taxon>Chloridoideae</taxon>
        <taxon>Cynodonteae</taxon>
        <taxon>Eleusininae</taxon>
        <taxon>Eleusine</taxon>
    </lineage>
</organism>
<comment type="caution">
    <text evidence="2">The sequence shown here is derived from an EMBL/GenBank/DDBJ whole genome shotgun (WGS) entry which is preliminary data.</text>
</comment>
<feature type="compositionally biased region" description="Polar residues" evidence="1">
    <location>
        <begin position="50"/>
        <end position="64"/>
    </location>
</feature>
<reference evidence="2" key="1">
    <citation type="journal article" date="2018" name="DNA Res.">
        <title>Multiple hybrid de novo genome assembly of finger millet, an orphan allotetraploid crop.</title>
        <authorList>
            <person name="Hatakeyama M."/>
            <person name="Aluri S."/>
            <person name="Balachadran M.T."/>
            <person name="Sivarajan S.R."/>
            <person name="Patrignani A."/>
            <person name="Gruter S."/>
            <person name="Poveda L."/>
            <person name="Shimizu-Inatsugi R."/>
            <person name="Baeten J."/>
            <person name="Francoijs K.J."/>
            <person name="Nataraja K.N."/>
            <person name="Reddy Y.A.N."/>
            <person name="Phadnis S."/>
            <person name="Ravikumar R.L."/>
            <person name="Schlapbach R."/>
            <person name="Sreeman S.M."/>
            <person name="Shimizu K.K."/>
        </authorList>
    </citation>
    <scope>NUCLEOTIDE SEQUENCE</scope>
</reference>
<dbReference type="Pfam" id="PF07145">
    <property type="entry name" value="PAM2"/>
    <property type="match status" value="1"/>
</dbReference>
<dbReference type="PANTHER" id="PTHR46651">
    <property type="entry name" value="POLYADENYLATE-BINDING PROTEIN-INTERACTING PROTEIN 7"/>
    <property type="match status" value="1"/>
</dbReference>
<keyword evidence="3" id="KW-1185">Reference proteome</keyword>
<dbReference type="PANTHER" id="PTHR46651:SF2">
    <property type="entry name" value="ATAXIN-2 C-TERMINAL REGION FAMILY PROTEIN, EXPRESSED"/>
    <property type="match status" value="1"/>
</dbReference>
<feature type="region of interest" description="Disordered" evidence="1">
    <location>
        <begin position="27"/>
        <end position="72"/>
    </location>
</feature>
<sequence>MSIEERKLSMINKSTALNPNAEAFVPSSLRSVNDASKRSDGPMAVVSGPSKESSTDQPESIARSNSDEEAHQYWQQQLPDDITPDFKVDEIPGPDSLSLTGLSINDGIRCINIFPKPGTEHAAPCFSFYQGQTQYTSKN</sequence>
<dbReference type="EMBL" id="BQKI01000082">
    <property type="protein sequence ID" value="GJN30464.1"/>
    <property type="molecule type" value="Genomic_DNA"/>
</dbReference>
<evidence type="ECO:0000256" key="1">
    <source>
        <dbReference type="SAM" id="MobiDB-lite"/>
    </source>
</evidence>
<dbReference type="Proteomes" id="UP001054889">
    <property type="component" value="Unassembled WGS sequence"/>
</dbReference>
<proteinExistence type="predicted"/>
<gene>
    <name evidence="2" type="primary">gb18772</name>
    <name evidence="2" type="ORF">PR202_gb18772</name>
</gene>
<name>A0AAV5F468_ELECO</name>
<dbReference type="InterPro" id="IPR053242">
    <property type="entry name" value="PAM2-like_domain"/>
</dbReference>